<dbReference type="Proteomes" id="UP000073492">
    <property type="component" value="Unassembled WGS sequence"/>
</dbReference>
<name>A0A139IKA5_9PEZI</name>
<dbReference type="EMBL" id="LFZO01000064">
    <property type="protein sequence ID" value="KXT15207.1"/>
    <property type="molecule type" value="Genomic_DNA"/>
</dbReference>
<keyword evidence="3" id="KW-1185">Reference proteome</keyword>
<evidence type="ECO:0000256" key="1">
    <source>
        <dbReference type="SAM" id="SignalP"/>
    </source>
</evidence>
<evidence type="ECO:0000313" key="2">
    <source>
        <dbReference type="EMBL" id="KXT15207.1"/>
    </source>
</evidence>
<reference evidence="2 3" key="1">
    <citation type="submission" date="2015-07" db="EMBL/GenBank/DDBJ databases">
        <title>Comparative genomics of the Sigatoka disease complex on banana suggests a link between parallel evolutionary changes in Pseudocercospora fijiensis and Pseudocercospora eumusae and increased virulence on the banana host.</title>
        <authorList>
            <person name="Chang T.-C."/>
            <person name="Salvucci A."/>
            <person name="Crous P.W."/>
            <person name="Stergiopoulos I."/>
        </authorList>
    </citation>
    <scope>NUCLEOTIDE SEQUENCE [LARGE SCALE GENOMIC DNA]</scope>
    <source>
        <strain evidence="2 3">CBS 116634</strain>
    </source>
</reference>
<feature type="chain" id="PRO_5007297537" evidence="1">
    <location>
        <begin position="18"/>
        <end position="113"/>
    </location>
</feature>
<sequence>MLLSNFFFVTMVSLAVAKPMEKSPDAAGKAASILGAVLMPRYSCGGKCGNSGDCSATAPQPIMASGVVVIPSTGGSLSFCGLSTITSFLYSPDCHLRHAYHSLFDAPPEAQYG</sequence>
<dbReference type="AlphaFoldDB" id="A0A139IKA5"/>
<feature type="signal peptide" evidence="1">
    <location>
        <begin position="1"/>
        <end position="17"/>
    </location>
</feature>
<keyword evidence="1" id="KW-0732">Signal</keyword>
<accession>A0A139IKA5</accession>
<proteinExistence type="predicted"/>
<organism evidence="2 3">
    <name type="scientific">Pseudocercospora musae</name>
    <dbReference type="NCBI Taxonomy" id="113226"/>
    <lineage>
        <taxon>Eukaryota</taxon>
        <taxon>Fungi</taxon>
        <taxon>Dikarya</taxon>
        <taxon>Ascomycota</taxon>
        <taxon>Pezizomycotina</taxon>
        <taxon>Dothideomycetes</taxon>
        <taxon>Dothideomycetidae</taxon>
        <taxon>Mycosphaerellales</taxon>
        <taxon>Mycosphaerellaceae</taxon>
        <taxon>Pseudocercospora</taxon>
    </lineage>
</organism>
<comment type="caution">
    <text evidence="2">The sequence shown here is derived from an EMBL/GenBank/DDBJ whole genome shotgun (WGS) entry which is preliminary data.</text>
</comment>
<protein>
    <submittedName>
        <fullName evidence="2">Uncharacterized protein</fullName>
    </submittedName>
</protein>
<evidence type="ECO:0000313" key="3">
    <source>
        <dbReference type="Proteomes" id="UP000073492"/>
    </source>
</evidence>
<gene>
    <name evidence="2" type="ORF">AC579_3938</name>
</gene>